<evidence type="ECO:0000313" key="1">
    <source>
        <dbReference type="EMBL" id="KAG0468822.1"/>
    </source>
</evidence>
<dbReference type="AlphaFoldDB" id="A0A835QJF0"/>
<comment type="caution">
    <text evidence="1">The sequence shown here is derived from an EMBL/GenBank/DDBJ whole genome shotgun (WGS) entry which is preliminary data.</text>
</comment>
<dbReference type="OrthoDB" id="683342at2759"/>
<accession>A0A835QJF0</accession>
<organism evidence="1 2">
    <name type="scientific">Vanilla planifolia</name>
    <name type="common">Vanilla</name>
    <dbReference type="NCBI Taxonomy" id="51239"/>
    <lineage>
        <taxon>Eukaryota</taxon>
        <taxon>Viridiplantae</taxon>
        <taxon>Streptophyta</taxon>
        <taxon>Embryophyta</taxon>
        <taxon>Tracheophyta</taxon>
        <taxon>Spermatophyta</taxon>
        <taxon>Magnoliopsida</taxon>
        <taxon>Liliopsida</taxon>
        <taxon>Asparagales</taxon>
        <taxon>Orchidaceae</taxon>
        <taxon>Vanilloideae</taxon>
        <taxon>Vanilleae</taxon>
        <taxon>Vanilla</taxon>
    </lineage>
</organism>
<evidence type="ECO:0000313" key="2">
    <source>
        <dbReference type="Proteomes" id="UP000639772"/>
    </source>
</evidence>
<proteinExistence type="predicted"/>
<sequence>MAELSEAYGGEAARFGWWKPSFRWDAGSEVRSAGKEAESITAAAAAVVVEKMTRKKSGGRISDATLCMIMDRFAPS</sequence>
<gene>
    <name evidence="1" type="ORF">HPP92_018150</name>
</gene>
<dbReference type="EMBL" id="JADCNM010000009">
    <property type="protein sequence ID" value="KAG0468822.1"/>
    <property type="molecule type" value="Genomic_DNA"/>
</dbReference>
<reference evidence="1 2" key="1">
    <citation type="journal article" date="2020" name="Nat. Food">
        <title>A phased Vanilla planifolia genome enables genetic improvement of flavour and production.</title>
        <authorList>
            <person name="Hasing T."/>
            <person name="Tang H."/>
            <person name="Brym M."/>
            <person name="Khazi F."/>
            <person name="Huang T."/>
            <person name="Chambers A.H."/>
        </authorList>
    </citation>
    <scope>NUCLEOTIDE SEQUENCE [LARGE SCALE GENOMIC DNA]</scope>
    <source>
        <tissue evidence="1">Leaf</tissue>
    </source>
</reference>
<protein>
    <submittedName>
        <fullName evidence="1">Uncharacterized protein</fullName>
    </submittedName>
</protein>
<dbReference type="Proteomes" id="UP000639772">
    <property type="component" value="Chromosome 9"/>
</dbReference>
<name>A0A835QJF0_VANPL</name>